<evidence type="ECO:0000313" key="2">
    <source>
        <dbReference type="EMBL" id="NDL56751.1"/>
    </source>
</evidence>
<comment type="caution">
    <text evidence="2">The sequence shown here is derived from an EMBL/GenBank/DDBJ whole genome shotgun (WGS) entry which is preliminary data.</text>
</comment>
<sequence>MINEGKGKWGLWITCGYRFACRGNTRQDRAMPRLHTIPEPFNSRPFRVDEALRAGLTRTYLSGPQFRRPYLGVRIPCTLPDTLEVKCQALSLVISSEAAFSHETAAQLCDLPVPDFDGKVDAMVPPGVVVPNMYDVDGHTGLLQDDVCDVNGLRVVHPERTFFDVAPALNLDSLVILGDATLRHWSTPDRLTAKAAAMRRRRGIVIARQAIKLIRPGVDSPMETRVRLMLVRGGLPCPEVGVDVLDDAGGWLARPDLAYLDLKIAIEYDGDHHRTDKHQWRRDRSRDENMRHAGWIVITLTADDVFRHPARTIARIRHHYAARMAALNARPEAA</sequence>
<dbReference type="SUPFAM" id="SSF52980">
    <property type="entry name" value="Restriction endonuclease-like"/>
    <property type="match status" value="1"/>
</dbReference>
<reference evidence="2 3" key="1">
    <citation type="submission" date="2019-11" db="EMBL/GenBank/DDBJ databases">
        <authorList>
            <person name="Li X.-J."/>
            <person name="Feng X.-M."/>
        </authorList>
    </citation>
    <scope>NUCLEOTIDE SEQUENCE [LARGE SCALE GENOMIC DNA]</scope>
    <source>
        <strain evidence="2 3">XMNu-373</strain>
    </source>
</reference>
<dbReference type="InterPro" id="IPR011335">
    <property type="entry name" value="Restrct_endonuc-II-like"/>
</dbReference>
<dbReference type="Pfam" id="PF04480">
    <property type="entry name" value="DUF559"/>
    <property type="match status" value="1"/>
</dbReference>
<evidence type="ECO:0000313" key="3">
    <source>
        <dbReference type="Proteomes" id="UP000460435"/>
    </source>
</evidence>
<dbReference type="EMBL" id="WLZY01000002">
    <property type="protein sequence ID" value="NDL56751.1"/>
    <property type="molecule type" value="Genomic_DNA"/>
</dbReference>
<protein>
    <submittedName>
        <fullName evidence="2">DUF559 domain-containing protein</fullName>
    </submittedName>
</protein>
<accession>A0A7K3M0C6</accession>
<dbReference type="AlphaFoldDB" id="A0A7K3M0C6"/>
<evidence type="ECO:0000259" key="1">
    <source>
        <dbReference type="Pfam" id="PF04480"/>
    </source>
</evidence>
<dbReference type="Gene3D" id="3.40.960.10">
    <property type="entry name" value="VSR Endonuclease"/>
    <property type="match status" value="1"/>
</dbReference>
<proteinExistence type="predicted"/>
<organism evidence="2 3">
    <name type="scientific">Phytoactinopolyspora mesophila</name>
    <dbReference type="NCBI Taxonomy" id="2650750"/>
    <lineage>
        <taxon>Bacteria</taxon>
        <taxon>Bacillati</taxon>
        <taxon>Actinomycetota</taxon>
        <taxon>Actinomycetes</taxon>
        <taxon>Jiangellales</taxon>
        <taxon>Jiangellaceae</taxon>
        <taxon>Phytoactinopolyspora</taxon>
    </lineage>
</organism>
<dbReference type="InterPro" id="IPR007569">
    <property type="entry name" value="DUF559"/>
</dbReference>
<keyword evidence="3" id="KW-1185">Reference proteome</keyword>
<dbReference type="Proteomes" id="UP000460435">
    <property type="component" value="Unassembled WGS sequence"/>
</dbReference>
<name>A0A7K3M0C6_9ACTN</name>
<gene>
    <name evidence="2" type="ORF">F7O44_06670</name>
</gene>
<feature type="domain" description="DUF559" evidence="1">
    <location>
        <begin position="256"/>
        <end position="318"/>
    </location>
</feature>